<dbReference type="EMBL" id="JACIJI010000001">
    <property type="protein sequence ID" value="MBB5717328.1"/>
    <property type="molecule type" value="Genomic_DNA"/>
</dbReference>
<dbReference type="Proteomes" id="UP000554342">
    <property type="component" value="Unassembled WGS sequence"/>
</dbReference>
<dbReference type="GO" id="GO:0016846">
    <property type="term" value="F:carbon-sulfur lyase activity"/>
    <property type="evidence" value="ECO:0007669"/>
    <property type="project" value="InterPro"/>
</dbReference>
<protein>
    <recommendedName>
        <fullName evidence="5">CENP-V/GFA domain-containing protein</fullName>
    </recommendedName>
</protein>
<evidence type="ECO:0000256" key="3">
    <source>
        <dbReference type="ARBA" id="ARBA00022833"/>
    </source>
</evidence>
<comment type="similarity">
    <text evidence="1">Belongs to the Gfa family.</text>
</comment>
<organism evidence="6 7">
    <name type="scientific">Stakelama sediminis</name>
    <dbReference type="NCBI Taxonomy" id="463200"/>
    <lineage>
        <taxon>Bacteria</taxon>
        <taxon>Pseudomonadati</taxon>
        <taxon>Pseudomonadota</taxon>
        <taxon>Alphaproteobacteria</taxon>
        <taxon>Sphingomonadales</taxon>
        <taxon>Sphingomonadaceae</taxon>
        <taxon>Stakelama</taxon>
    </lineage>
</organism>
<dbReference type="SUPFAM" id="SSF51316">
    <property type="entry name" value="Mss4-like"/>
    <property type="match status" value="1"/>
</dbReference>
<keyword evidence="4" id="KW-0456">Lyase</keyword>
<dbReference type="GO" id="GO:0046872">
    <property type="term" value="F:metal ion binding"/>
    <property type="evidence" value="ECO:0007669"/>
    <property type="project" value="UniProtKB-KW"/>
</dbReference>
<sequence>MAERMTGGCQCGRIRYSVAIDSDEAYLCQCRMCQRATGGVAAAFKEVPESAVTWHHEPDQFQSSPIARRGFCARCGTPISFSYVRSSGYIDLTVGSFDDPGYFRPTSQFGTESMHRAWVDTSALPEHRSDTHKPLVERWMKAVGKLPN</sequence>
<dbReference type="PANTHER" id="PTHR33337:SF40">
    <property type="entry name" value="CENP-V_GFA DOMAIN-CONTAINING PROTEIN-RELATED"/>
    <property type="match status" value="1"/>
</dbReference>
<dbReference type="Gene3D" id="3.90.1590.10">
    <property type="entry name" value="glutathione-dependent formaldehyde- activating enzyme (gfa)"/>
    <property type="match status" value="1"/>
</dbReference>
<dbReference type="RefSeq" id="WP_184001114.1">
    <property type="nucleotide sequence ID" value="NZ_BAABIF010000004.1"/>
</dbReference>
<keyword evidence="3" id="KW-0862">Zinc</keyword>
<reference evidence="6 7" key="1">
    <citation type="submission" date="2020-08" db="EMBL/GenBank/DDBJ databases">
        <title>Genomic Encyclopedia of Type Strains, Phase IV (KMG-IV): sequencing the most valuable type-strain genomes for metagenomic binning, comparative biology and taxonomic classification.</title>
        <authorList>
            <person name="Goeker M."/>
        </authorList>
    </citation>
    <scope>NUCLEOTIDE SEQUENCE [LARGE SCALE GENOMIC DNA]</scope>
    <source>
        <strain evidence="6 7">DSM 27203</strain>
    </source>
</reference>
<comment type="caution">
    <text evidence="6">The sequence shown here is derived from an EMBL/GenBank/DDBJ whole genome shotgun (WGS) entry which is preliminary data.</text>
</comment>
<dbReference type="PROSITE" id="PS51891">
    <property type="entry name" value="CENP_V_GFA"/>
    <property type="match status" value="1"/>
</dbReference>
<dbReference type="PANTHER" id="PTHR33337">
    <property type="entry name" value="GFA DOMAIN-CONTAINING PROTEIN"/>
    <property type="match status" value="1"/>
</dbReference>
<evidence type="ECO:0000256" key="4">
    <source>
        <dbReference type="ARBA" id="ARBA00023239"/>
    </source>
</evidence>
<keyword evidence="7" id="KW-1185">Reference proteome</keyword>
<dbReference type="InterPro" id="IPR011057">
    <property type="entry name" value="Mss4-like_sf"/>
</dbReference>
<feature type="domain" description="CENP-V/GFA" evidence="5">
    <location>
        <begin position="5"/>
        <end position="112"/>
    </location>
</feature>
<name>A0A840YUL8_9SPHN</name>
<evidence type="ECO:0000313" key="7">
    <source>
        <dbReference type="Proteomes" id="UP000554342"/>
    </source>
</evidence>
<evidence type="ECO:0000256" key="1">
    <source>
        <dbReference type="ARBA" id="ARBA00005495"/>
    </source>
</evidence>
<evidence type="ECO:0000256" key="2">
    <source>
        <dbReference type="ARBA" id="ARBA00022723"/>
    </source>
</evidence>
<dbReference type="AlphaFoldDB" id="A0A840YUL8"/>
<dbReference type="Pfam" id="PF04828">
    <property type="entry name" value="GFA"/>
    <property type="match status" value="1"/>
</dbReference>
<dbReference type="InterPro" id="IPR006913">
    <property type="entry name" value="CENP-V/GFA"/>
</dbReference>
<proteinExistence type="inferred from homology"/>
<accession>A0A840YUL8</accession>
<gene>
    <name evidence="6" type="ORF">FHR23_000235</name>
</gene>
<keyword evidence="2" id="KW-0479">Metal-binding</keyword>
<evidence type="ECO:0000259" key="5">
    <source>
        <dbReference type="PROSITE" id="PS51891"/>
    </source>
</evidence>
<evidence type="ECO:0000313" key="6">
    <source>
        <dbReference type="EMBL" id="MBB5717328.1"/>
    </source>
</evidence>